<dbReference type="InterPro" id="IPR015168">
    <property type="entry name" value="SsuA/THI5"/>
</dbReference>
<comment type="similarity">
    <text evidence="2">Belongs to the bacterial solute-binding protein SsuA/TauA family.</text>
</comment>
<dbReference type="Proteomes" id="UP000192674">
    <property type="component" value="Unassembled WGS sequence"/>
</dbReference>
<reference evidence="6 7" key="1">
    <citation type="submission" date="2017-04" db="EMBL/GenBank/DDBJ databases">
        <authorList>
            <person name="Afonso C.L."/>
            <person name="Miller P.J."/>
            <person name="Scott M.A."/>
            <person name="Spackman E."/>
            <person name="Goraichik I."/>
            <person name="Dimitrov K.M."/>
            <person name="Suarez D.L."/>
            <person name="Swayne D.E."/>
        </authorList>
    </citation>
    <scope>NUCLEOTIDE SEQUENCE [LARGE SCALE GENOMIC DNA]</scope>
    <source>
        <strain evidence="6 7">DSM 43828</strain>
    </source>
</reference>
<organism evidence="6 7">
    <name type="scientific">Kibdelosporangium aridum</name>
    <dbReference type="NCBI Taxonomy" id="2030"/>
    <lineage>
        <taxon>Bacteria</taxon>
        <taxon>Bacillati</taxon>
        <taxon>Actinomycetota</taxon>
        <taxon>Actinomycetes</taxon>
        <taxon>Pseudonocardiales</taxon>
        <taxon>Pseudonocardiaceae</taxon>
        <taxon>Kibdelosporangium</taxon>
    </lineage>
</organism>
<dbReference type="PROSITE" id="PS51257">
    <property type="entry name" value="PROKAR_LIPOPROTEIN"/>
    <property type="match status" value="1"/>
</dbReference>
<dbReference type="OrthoDB" id="8892982at2"/>
<protein>
    <submittedName>
        <fullName evidence="6">NitT/TauT family transport system substrate-binding protein</fullName>
    </submittedName>
</protein>
<keyword evidence="3 4" id="KW-0732">Signal</keyword>
<feature type="signal peptide" evidence="4">
    <location>
        <begin position="1"/>
        <end position="21"/>
    </location>
</feature>
<feature type="chain" id="PRO_5013297772" evidence="4">
    <location>
        <begin position="22"/>
        <end position="323"/>
    </location>
</feature>
<dbReference type="EMBL" id="FWXV01000022">
    <property type="protein sequence ID" value="SMD27255.1"/>
    <property type="molecule type" value="Genomic_DNA"/>
</dbReference>
<evidence type="ECO:0000256" key="1">
    <source>
        <dbReference type="ARBA" id="ARBA00004418"/>
    </source>
</evidence>
<dbReference type="SUPFAM" id="SSF53850">
    <property type="entry name" value="Periplasmic binding protein-like II"/>
    <property type="match status" value="1"/>
</dbReference>
<gene>
    <name evidence="6" type="ORF">SAMN05661093_10858</name>
</gene>
<evidence type="ECO:0000259" key="5">
    <source>
        <dbReference type="Pfam" id="PF09084"/>
    </source>
</evidence>
<evidence type="ECO:0000313" key="7">
    <source>
        <dbReference type="Proteomes" id="UP000192674"/>
    </source>
</evidence>
<dbReference type="AlphaFoldDB" id="A0A1W2FZ98"/>
<keyword evidence="7" id="KW-1185">Reference proteome</keyword>
<dbReference type="PANTHER" id="PTHR30024">
    <property type="entry name" value="ALIPHATIC SULFONATES-BINDING PROTEIN-RELATED"/>
    <property type="match status" value="1"/>
</dbReference>
<dbReference type="Pfam" id="PF09084">
    <property type="entry name" value="NMT1"/>
    <property type="match status" value="1"/>
</dbReference>
<sequence length="323" mass="34220">MRRIALSCVLAFALASCSALADSNESGQSAPSGGLEQAKVTVGTLPIVDTVTVAIAQQKGYFKQEGLEVELKTLTGGAAAVPGLVNGELHFAFGNFVSFFSAQAKGVADLKLVADGYQATPGMFLIMRGKNSAIGKPQDLTGKKVAINTKNNIAELTARSALEANGVDPKTVQFVEIPFPDMQAAVERKNVDAAFMVEPYITQSQRSAGMTPVVDVATGATQDVPIAGWATSSKFAGTNPKTVAAFQRAIVKAQQDAADRRNVEEAIPTYAKVDKDTASLLHLGTWPTTLNAVRLQRVIDLMRKHGVLDKDVNVEAMIVTQKS</sequence>
<dbReference type="Gene3D" id="3.40.190.10">
    <property type="entry name" value="Periplasmic binding protein-like II"/>
    <property type="match status" value="2"/>
</dbReference>
<evidence type="ECO:0000256" key="3">
    <source>
        <dbReference type="ARBA" id="ARBA00022729"/>
    </source>
</evidence>
<dbReference type="PANTHER" id="PTHR30024:SF47">
    <property type="entry name" value="TAURINE-BINDING PERIPLASMIC PROTEIN"/>
    <property type="match status" value="1"/>
</dbReference>
<evidence type="ECO:0000256" key="4">
    <source>
        <dbReference type="SAM" id="SignalP"/>
    </source>
</evidence>
<evidence type="ECO:0000313" key="6">
    <source>
        <dbReference type="EMBL" id="SMD27255.1"/>
    </source>
</evidence>
<dbReference type="RefSeq" id="WP_084434823.1">
    <property type="nucleotide sequence ID" value="NZ_FWXV01000022.1"/>
</dbReference>
<comment type="subcellular location">
    <subcellularLocation>
        <location evidence="1">Periplasm</location>
    </subcellularLocation>
</comment>
<accession>A0A1W2FZ98</accession>
<dbReference type="GO" id="GO:0042597">
    <property type="term" value="C:periplasmic space"/>
    <property type="evidence" value="ECO:0007669"/>
    <property type="project" value="UniProtKB-SubCell"/>
</dbReference>
<name>A0A1W2FZ98_KIBAR</name>
<feature type="domain" description="SsuA/THI5-like" evidence="5">
    <location>
        <begin position="53"/>
        <end position="259"/>
    </location>
</feature>
<proteinExistence type="inferred from homology"/>
<evidence type="ECO:0000256" key="2">
    <source>
        <dbReference type="ARBA" id="ARBA00010742"/>
    </source>
</evidence>